<dbReference type="PANTHER" id="PTHR23502">
    <property type="entry name" value="MAJOR FACILITATOR SUPERFAMILY"/>
    <property type="match status" value="1"/>
</dbReference>
<feature type="transmembrane region" description="Helical" evidence="5">
    <location>
        <begin position="158"/>
        <end position="180"/>
    </location>
</feature>
<feature type="transmembrane region" description="Helical" evidence="5">
    <location>
        <begin position="192"/>
        <end position="215"/>
    </location>
</feature>
<keyword evidence="2 5" id="KW-0812">Transmembrane</keyword>
<evidence type="ECO:0000259" key="6">
    <source>
        <dbReference type="PROSITE" id="PS50850"/>
    </source>
</evidence>
<dbReference type="InterPro" id="IPR020846">
    <property type="entry name" value="MFS_dom"/>
</dbReference>
<keyword evidence="3 5" id="KW-1133">Transmembrane helix</keyword>
<evidence type="ECO:0000313" key="7">
    <source>
        <dbReference type="EMBL" id="CEO46552.1"/>
    </source>
</evidence>
<feature type="transmembrane region" description="Helical" evidence="5">
    <location>
        <begin position="482"/>
        <end position="502"/>
    </location>
</feature>
<feature type="transmembrane region" description="Helical" evidence="5">
    <location>
        <begin position="338"/>
        <end position="362"/>
    </location>
</feature>
<dbReference type="Pfam" id="PF07690">
    <property type="entry name" value="MFS_1"/>
    <property type="match status" value="1"/>
</dbReference>
<feature type="transmembrane region" description="Helical" evidence="5">
    <location>
        <begin position="293"/>
        <end position="318"/>
    </location>
</feature>
<feature type="transmembrane region" description="Helical" evidence="5">
    <location>
        <begin position="133"/>
        <end position="152"/>
    </location>
</feature>
<sequence length="512" mass="56394">MSKTSSQPANSGEDPELVISPVTDVELAAISKADSKKSDQDPFLVTFNPEYDEENPRDWRSGRKWAVTDVISATGFNRIMVSTIMAPALSTIAQEFDMNSAESVMALSIYLLATAFGPLFIGPLSEIYGRSVILHASNVWFLVWNIVCGFANSKGVLIAARFMAGFGASAVYALSTGVLGDVWSAEQRGRSLGYYLLIPLLGAAVGPIIGGFMAARTTWRWMFWSTSIFQAVMIAVAYLTFRESYAPLILRRRAERLRKETGDSQYKTLEEREYGHKSALSTISRALSRPIRLLLFHPIIQVTAAISAFNYGMMYIILSNYSDLWVQKYSMSVELSGLHYLAIALGEIAGSQLGGNVMDYFYKRMHDSRGPSSSGELQVPEYRIPLMIPGALIGPLGLVVYGWCAQYQVHWIVVDLAIFVYMFASQTSGMPLTAYVIETYGKHTASATAASQFLKSLTAFLFPLFAPIMYKALGYGWGTTTLVFAGLIIGLPAPLVIWFFGAKLRAKAQSSY</sequence>
<feature type="transmembrane region" description="Helical" evidence="5">
    <location>
        <begin position="409"/>
        <end position="437"/>
    </location>
</feature>
<dbReference type="PANTHER" id="PTHR23502:SF60">
    <property type="entry name" value="MAJOR FACILITATOR SUPERFAMILY (MFS) PROFILE DOMAIN-CONTAINING PROTEIN-RELATED"/>
    <property type="match status" value="1"/>
</dbReference>
<feature type="transmembrane region" description="Helical" evidence="5">
    <location>
        <begin position="221"/>
        <end position="241"/>
    </location>
</feature>
<keyword evidence="4 5" id="KW-0472">Membrane</keyword>
<dbReference type="GO" id="GO:0016020">
    <property type="term" value="C:membrane"/>
    <property type="evidence" value="ECO:0007669"/>
    <property type="project" value="UniProtKB-SubCell"/>
</dbReference>
<reference evidence="7" key="1">
    <citation type="submission" date="2015-01" db="EMBL/GenBank/DDBJ databases">
        <authorList>
            <person name="Durling Mikael"/>
        </authorList>
    </citation>
    <scope>NUCLEOTIDE SEQUENCE</scope>
</reference>
<comment type="subcellular location">
    <subcellularLocation>
        <location evidence="1">Membrane</location>
        <topology evidence="1">Multi-pass membrane protein</topology>
    </subcellularLocation>
</comment>
<dbReference type="InterPro" id="IPR011701">
    <property type="entry name" value="MFS"/>
</dbReference>
<dbReference type="SUPFAM" id="SSF103473">
    <property type="entry name" value="MFS general substrate transporter"/>
    <property type="match status" value="1"/>
</dbReference>
<dbReference type="InterPro" id="IPR036259">
    <property type="entry name" value="MFS_trans_sf"/>
</dbReference>
<dbReference type="AlphaFoldDB" id="A0A0B7JTD2"/>
<dbReference type="GO" id="GO:0022857">
    <property type="term" value="F:transmembrane transporter activity"/>
    <property type="evidence" value="ECO:0007669"/>
    <property type="project" value="InterPro"/>
</dbReference>
<evidence type="ECO:0000256" key="4">
    <source>
        <dbReference type="ARBA" id="ARBA00023136"/>
    </source>
</evidence>
<name>A0A0B7JTD2_BIOOC</name>
<dbReference type="PRINTS" id="PR01036">
    <property type="entry name" value="TCRTETB"/>
</dbReference>
<feature type="transmembrane region" description="Helical" evidence="5">
    <location>
        <begin position="382"/>
        <end position="403"/>
    </location>
</feature>
<dbReference type="Gene3D" id="1.20.1250.20">
    <property type="entry name" value="MFS general substrate transporter like domains"/>
    <property type="match status" value="1"/>
</dbReference>
<protein>
    <recommendedName>
        <fullName evidence="6">Major facilitator superfamily (MFS) profile domain-containing protein</fullName>
    </recommendedName>
</protein>
<proteinExistence type="predicted"/>
<evidence type="ECO:0000256" key="3">
    <source>
        <dbReference type="ARBA" id="ARBA00022989"/>
    </source>
</evidence>
<dbReference type="EMBL" id="CDPU01000005">
    <property type="protein sequence ID" value="CEO46552.1"/>
    <property type="molecule type" value="Genomic_DNA"/>
</dbReference>
<feature type="domain" description="Major facilitator superfamily (MFS) profile" evidence="6">
    <location>
        <begin position="67"/>
        <end position="505"/>
    </location>
</feature>
<evidence type="ECO:0000256" key="2">
    <source>
        <dbReference type="ARBA" id="ARBA00022692"/>
    </source>
</evidence>
<gene>
    <name evidence="7" type="ORF">BN869_000002607_1</name>
</gene>
<accession>A0A0B7JTD2</accession>
<evidence type="ECO:0000256" key="1">
    <source>
        <dbReference type="ARBA" id="ARBA00004141"/>
    </source>
</evidence>
<evidence type="ECO:0000256" key="5">
    <source>
        <dbReference type="SAM" id="Phobius"/>
    </source>
</evidence>
<feature type="transmembrane region" description="Helical" evidence="5">
    <location>
        <begin position="104"/>
        <end position="121"/>
    </location>
</feature>
<feature type="transmembrane region" description="Helical" evidence="5">
    <location>
        <begin position="449"/>
        <end position="470"/>
    </location>
</feature>
<dbReference type="PROSITE" id="PS50850">
    <property type="entry name" value="MFS"/>
    <property type="match status" value="1"/>
</dbReference>
<dbReference type="CDD" id="cd17323">
    <property type="entry name" value="MFS_Tpo1_MDR_like"/>
    <property type="match status" value="1"/>
</dbReference>
<organism evidence="7">
    <name type="scientific">Bionectria ochroleuca</name>
    <name type="common">Gliocladium roseum</name>
    <dbReference type="NCBI Taxonomy" id="29856"/>
    <lineage>
        <taxon>Eukaryota</taxon>
        <taxon>Fungi</taxon>
        <taxon>Dikarya</taxon>
        <taxon>Ascomycota</taxon>
        <taxon>Pezizomycotina</taxon>
        <taxon>Sordariomycetes</taxon>
        <taxon>Hypocreomycetidae</taxon>
        <taxon>Hypocreales</taxon>
        <taxon>Bionectriaceae</taxon>
        <taxon>Clonostachys</taxon>
    </lineage>
</organism>